<keyword evidence="1" id="KW-0812">Transmembrane</keyword>
<keyword evidence="1" id="KW-1133">Transmembrane helix</keyword>
<evidence type="ECO:0000256" key="1">
    <source>
        <dbReference type="SAM" id="Phobius"/>
    </source>
</evidence>
<keyword evidence="1" id="KW-0472">Membrane</keyword>
<sequence>MVTSKEGKNIGANDLLRLILELWALVVFGYWGLNQNLGILNYVLMLIFPIMAAVVWGVFNVPNDPSRSGGAPVPVPGAIRLLLEFLFFGTAIWVMYTMGLTLIVLAFGILVIIHYILAHKRIRWLLGPKTD</sequence>
<dbReference type="Pfam" id="PF10823">
    <property type="entry name" value="DUF2568"/>
    <property type="match status" value="1"/>
</dbReference>
<dbReference type="InterPro" id="IPR021214">
    <property type="entry name" value="DUF2568"/>
</dbReference>
<accession>X1AVL4</accession>
<proteinExistence type="predicted"/>
<organism evidence="2">
    <name type="scientific">marine sediment metagenome</name>
    <dbReference type="NCBI Taxonomy" id="412755"/>
    <lineage>
        <taxon>unclassified sequences</taxon>
        <taxon>metagenomes</taxon>
        <taxon>ecological metagenomes</taxon>
    </lineage>
</organism>
<protein>
    <recommendedName>
        <fullName evidence="3">DUF2568 domain-containing protein</fullName>
    </recommendedName>
</protein>
<gene>
    <name evidence="2" type="ORF">S01H4_09172</name>
</gene>
<feature type="transmembrane region" description="Helical" evidence="1">
    <location>
        <begin position="100"/>
        <end position="118"/>
    </location>
</feature>
<dbReference type="AlphaFoldDB" id="X1AVL4"/>
<comment type="caution">
    <text evidence="2">The sequence shown here is derived from an EMBL/GenBank/DDBJ whole genome shotgun (WGS) entry which is preliminary data.</text>
</comment>
<feature type="transmembrane region" description="Helical" evidence="1">
    <location>
        <begin position="15"/>
        <end position="33"/>
    </location>
</feature>
<feature type="transmembrane region" description="Helical" evidence="1">
    <location>
        <begin position="39"/>
        <end position="61"/>
    </location>
</feature>
<evidence type="ECO:0000313" key="2">
    <source>
        <dbReference type="EMBL" id="GAG73297.1"/>
    </source>
</evidence>
<evidence type="ECO:0008006" key="3">
    <source>
        <dbReference type="Google" id="ProtNLM"/>
    </source>
</evidence>
<dbReference type="EMBL" id="BART01003262">
    <property type="protein sequence ID" value="GAG73297.1"/>
    <property type="molecule type" value="Genomic_DNA"/>
</dbReference>
<reference evidence="2" key="1">
    <citation type="journal article" date="2014" name="Front. Microbiol.">
        <title>High frequency of phylogenetically diverse reductive dehalogenase-homologous genes in deep subseafloor sedimentary metagenomes.</title>
        <authorList>
            <person name="Kawai M."/>
            <person name="Futagami T."/>
            <person name="Toyoda A."/>
            <person name="Takaki Y."/>
            <person name="Nishi S."/>
            <person name="Hori S."/>
            <person name="Arai W."/>
            <person name="Tsubouchi T."/>
            <person name="Morono Y."/>
            <person name="Uchiyama I."/>
            <person name="Ito T."/>
            <person name="Fujiyama A."/>
            <person name="Inagaki F."/>
            <person name="Takami H."/>
        </authorList>
    </citation>
    <scope>NUCLEOTIDE SEQUENCE</scope>
    <source>
        <strain evidence="2">Expedition CK06-06</strain>
    </source>
</reference>
<name>X1AVL4_9ZZZZ</name>